<protein>
    <recommendedName>
        <fullName evidence="2">C2 NT-type domain-containing protein</fullName>
    </recommendedName>
</protein>
<feature type="region of interest" description="Disordered" evidence="1">
    <location>
        <begin position="327"/>
        <end position="398"/>
    </location>
</feature>
<feature type="compositionally biased region" description="Gly residues" evidence="1">
    <location>
        <begin position="374"/>
        <end position="385"/>
    </location>
</feature>
<feature type="compositionally biased region" description="Acidic residues" evidence="1">
    <location>
        <begin position="290"/>
        <end position="300"/>
    </location>
</feature>
<dbReference type="Proteomes" id="UP000800041">
    <property type="component" value="Unassembled WGS sequence"/>
</dbReference>
<name>A0A6G1GWZ2_9PEZI</name>
<dbReference type="OrthoDB" id="3365224at2759"/>
<sequence>MQAFVPKNRRPKFDLHLRIIDLNNVPLVSGTSFIKWHLPHSTAAEHRGRTSKNPIKEHKVVYDHLINVPIRLTIDKTNMLQESWIHFEVLQEYGGSGRGERITLGNIKLNLAEYVEQSEQQSPGGDGGEEGVVRRYLMQDSKINSTLKISIFMKQLDGDRNFVAPPLKTAPVFGGIAGIMSGEQGEPDDPTQIPSLASTSVNRQKSELQDLYRRTLTAAWSSQQPGELRADECVENIFAGGDGWGDKDLPYTITSPRSPSQRLHRHHHRHSRHHHPNHQGDGVGGSSAGESDDNDDDGSESDLGRGLNNAPIASKAGRHWLHLHNSNKIFNPTGTSNTSKKGSSAFGEMLKPPSPSHSSASHAHHGHHHHSGHGSSGAGSMGGSKGTHSGSSSQGLEHQAHMLREMELGLEGRGEGDWRKRSGGLYGNEVDEFEIRDDLRSWRVPSATT</sequence>
<keyword evidence="4" id="KW-1185">Reference proteome</keyword>
<reference evidence="3" key="1">
    <citation type="journal article" date="2020" name="Stud. Mycol.">
        <title>101 Dothideomycetes genomes: a test case for predicting lifestyles and emergence of pathogens.</title>
        <authorList>
            <person name="Haridas S."/>
            <person name="Albert R."/>
            <person name="Binder M."/>
            <person name="Bloem J."/>
            <person name="Labutti K."/>
            <person name="Salamov A."/>
            <person name="Andreopoulos B."/>
            <person name="Baker S."/>
            <person name="Barry K."/>
            <person name="Bills G."/>
            <person name="Bluhm B."/>
            <person name="Cannon C."/>
            <person name="Castanera R."/>
            <person name="Culley D."/>
            <person name="Daum C."/>
            <person name="Ezra D."/>
            <person name="Gonzalez J."/>
            <person name="Henrissat B."/>
            <person name="Kuo A."/>
            <person name="Liang C."/>
            <person name="Lipzen A."/>
            <person name="Lutzoni F."/>
            <person name="Magnuson J."/>
            <person name="Mondo S."/>
            <person name="Nolan M."/>
            <person name="Ohm R."/>
            <person name="Pangilinan J."/>
            <person name="Park H.-J."/>
            <person name="Ramirez L."/>
            <person name="Alfaro M."/>
            <person name="Sun H."/>
            <person name="Tritt A."/>
            <person name="Yoshinaga Y."/>
            <person name="Zwiers L.-H."/>
            <person name="Turgeon B."/>
            <person name="Goodwin S."/>
            <person name="Spatafora J."/>
            <person name="Crous P."/>
            <person name="Grigoriev I."/>
        </authorList>
    </citation>
    <scope>NUCLEOTIDE SEQUENCE</scope>
    <source>
        <strain evidence="3">CBS 113979</strain>
    </source>
</reference>
<evidence type="ECO:0000313" key="4">
    <source>
        <dbReference type="Proteomes" id="UP000800041"/>
    </source>
</evidence>
<gene>
    <name evidence="3" type="ORF">K402DRAFT_394987</name>
</gene>
<evidence type="ECO:0000256" key="1">
    <source>
        <dbReference type="SAM" id="MobiDB-lite"/>
    </source>
</evidence>
<feature type="compositionally biased region" description="Low complexity" evidence="1">
    <location>
        <begin position="386"/>
        <end position="395"/>
    </location>
</feature>
<feature type="domain" description="C2 NT-type" evidence="2">
    <location>
        <begin position="3"/>
        <end position="155"/>
    </location>
</feature>
<organism evidence="3 4">
    <name type="scientific">Aulographum hederae CBS 113979</name>
    <dbReference type="NCBI Taxonomy" id="1176131"/>
    <lineage>
        <taxon>Eukaryota</taxon>
        <taxon>Fungi</taxon>
        <taxon>Dikarya</taxon>
        <taxon>Ascomycota</taxon>
        <taxon>Pezizomycotina</taxon>
        <taxon>Dothideomycetes</taxon>
        <taxon>Pleosporomycetidae</taxon>
        <taxon>Aulographales</taxon>
        <taxon>Aulographaceae</taxon>
    </lineage>
</organism>
<proteinExistence type="predicted"/>
<dbReference type="PROSITE" id="PS51840">
    <property type="entry name" value="C2_NT"/>
    <property type="match status" value="1"/>
</dbReference>
<dbReference type="PANTHER" id="PTHR21456">
    <property type="entry name" value="FAMILY WITH SEQUENCE SIMILARITY 102"/>
    <property type="match status" value="1"/>
</dbReference>
<feature type="region of interest" description="Disordered" evidence="1">
    <location>
        <begin position="245"/>
        <end position="310"/>
    </location>
</feature>
<dbReference type="InterPro" id="IPR039931">
    <property type="entry name" value="EEIG1/2-like"/>
</dbReference>
<evidence type="ECO:0000259" key="2">
    <source>
        <dbReference type="PROSITE" id="PS51840"/>
    </source>
</evidence>
<dbReference type="PANTHER" id="PTHR21456:SF1">
    <property type="entry name" value="C2 NT-TYPE DOMAIN-CONTAINING PROTEIN"/>
    <property type="match status" value="1"/>
</dbReference>
<accession>A0A6G1GWZ2</accession>
<dbReference type="EMBL" id="ML977163">
    <property type="protein sequence ID" value="KAF1985290.1"/>
    <property type="molecule type" value="Genomic_DNA"/>
</dbReference>
<evidence type="ECO:0000313" key="3">
    <source>
        <dbReference type="EMBL" id="KAF1985290.1"/>
    </source>
</evidence>
<feature type="compositionally biased region" description="Low complexity" evidence="1">
    <location>
        <begin position="333"/>
        <end position="344"/>
    </location>
</feature>
<dbReference type="InterPro" id="IPR019448">
    <property type="entry name" value="NT-C2"/>
</dbReference>
<feature type="compositionally biased region" description="Basic residues" evidence="1">
    <location>
        <begin position="362"/>
        <end position="372"/>
    </location>
</feature>
<feature type="compositionally biased region" description="Basic residues" evidence="1">
    <location>
        <begin position="262"/>
        <end position="277"/>
    </location>
</feature>
<dbReference type="Pfam" id="PF10358">
    <property type="entry name" value="NT-C2"/>
    <property type="match status" value="1"/>
</dbReference>
<dbReference type="AlphaFoldDB" id="A0A6G1GWZ2"/>